<organism evidence="3 4">
    <name type="scientific">Nocardioides marmoriginsengisoli</name>
    <dbReference type="NCBI Taxonomy" id="661483"/>
    <lineage>
        <taxon>Bacteria</taxon>
        <taxon>Bacillati</taxon>
        <taxon>Actinomycetota</taxon>
        <taxon>Actinomycetes</taxon>
        <taxon>Propionibacteriales</taxon>
        <taxon>Nocardioidaceae</taxon>
        <taxon>Nocardioides</taxon>
    </lineage>
</organism>
<dbReference type="RefSeq" id="WP_123229571.1">
    <property type="nucleotide sequence ID" value="NZ_RJSE01000009.1"/>
</dbReference>
<comment type="caution">
    <text evidence="3">The sequence shown here is derived from an EMBL/GenBank/DDBJ whole genome shotgun (WGS) entry which is preliminary data.</text>
</comment>
<keyword evidence="4" id="KW-1185">Reference proteome</keyword>
<keyword evidence="1" id="KW-0560">Oxidoreductase</keyword>
<reference evidence="3 4" key="1">
    <citation type="submission" date="2018-11" db="EMBL/GenBank/DDBJ databases">
        <authorList>
            <person name="Li F."/>
        </authorList>
    </citation>
    <scope>NUCLEOTIDE SEQUENCE [LARGE SCALE GENOMIC DNA]</scope>
    <source>
        <strain evidence="3 4">Gsoil 097</strain>
    </source>
</reference>
<dbReference type="Pfam" id="PF00296">
    <property type="entry name" value="Bac_luciferase"/>
    <property type="match status" value="1"/>
</dbReference>
<name>A0A3N0CBK6_9ACTN</name>
<dbReference type="PANTHER" id="PTHR43244:SF1">
    <property type="entry name" value="5,10-METHYLENETETRAHYDROMETHANOPTERIN REDUCTASE"/>
    <property type="match status" value="1"/>
</dbReference>
<sequence>MQALPLGIHVGERLSLEQTYWQAQVADENGFESVWVAEGRLSRDGIVPAAIIASKTNNVKIGTGVLNNKSRNAALMAVTFKTLDEVAPGRAILGIGAWWEPLATKVGQPLEKPLKSMREYIEVCQAFFRNEVVNFEGEFVQMRDVRFDSMYRENKPVDVPIYIGAVGPKMLELAGEISDGVHMDFLLPPSYMTGAIEAIDRGIAKRTDGKTEIDLTQIVSCSVNDKDPQEAIDACKAFLTLYLCQQPHIAEHCGVERELVDRLQEIAGWPATPEDIKRAMVLVPNELVQRVTACGTTDQAFEKLVSYHEAGVRCPIISTLGDKEQTLTRLAQAARA</sequence>
<proteinExistence type="predicted"/>
<dbReference type="Proteomes" id="UP000267128">
    <property type="component" value="Unassembled WGS sequence"/>
</dbReference>
<feature type="domain" description="Luciferase-like" evidence="2">
    <location>
        <begin position="15"/>
        <end position="313"/>
    </location>
</feature>
<dbReference type="PANTHER" id="PTHR43244">
    <property type="match status" value="1"/>
</dbReference>
<dbReference type="SUPFAM" id="SSF51679">
    <property type="entry name" value="Bacterial luciferase-like"/>
    <property type="match status" value="1"/>
</dbReference>
<dbReference type="InterPro" id="IPR011251">
    <property type="entry name" value="Luciferase-like_dom"/>
</dbReference>
<evidence type="ECO:0000313" key="4">
    <source>
        <dbReference type="Proteomes" id="UP000267128"/>
    </source>
</evidence>
<protein>
    <submittedName>
        <fullName evidence="3">LLM class flavin-dependent oxidoreductase</fullName>
    </submittedName>
</protein>
<evidence type="ECO:0000259" key="2">
    <source>
        <dbReference type="Pfam" id="PF00296"/>
    </source>
</evidence>
<dbReference type="GO" id="GO:0016705">
    <property type="term" value="F:oxidoreductase activity, acting on paired donors, with incorporation or reduction of molecular oxygen"/>
    <property type="evidence" value="ECO:0007669"/>
    <property type="project" value="InterPro"/>
</dbReference>
<dbReference type="EMBL" id="RJSE01000009">
    <property type="protein sequence ID" value="RNL60818.1"/>
    <property type="molecule type" value="Genomic_DNA"/>
</dbReference>
<gene>
    <name evidence="3" type="ORF">EFK50_21260</name>
</gene>
<dbReference type="InterPro" id="IPR050564">
    <property type="entry name" value="F420-G6PD/mer"/>
</dbReference>
<dbReference type="OrthoDB" id="7816697at2"/>
<dbReference type="CDD" id="cd01097">
    <property type="entry name" value="Tetrahydromethanopterin_reductase"/>
    <property type="match status" value="1"/>
</dbReference>
<evidence type="ECO:0000256" key="1">
    <source>
        <dbReference type="ARBA" id="ARBA00023002"/>
    </source>
</evidence>
<accession>A0A3N0CBK6</accession>
<dbReference type="InterPro" id="IPR036661">
    <property type="entry name" value="Luciferase-like_sf"/>
</dbReference>
<dbReference type="Gene3D" id="3.20.20.30">
    <property type="entry name" value="Luciferase-like domain"/>
    <property type="match status" value="1"/>
</dbReference>
<dbReference type="AlphaFoldDB" id="A0A3N0CBK6"/>
<evidence type="ECO:0000313" key="3">
    <source>
        <dbReference type="EMBL" id="RNL60818.1"/>
    </source>
</evidence>